<name>A0A392M4P3_9FABA</name>
<dbReference type="SUPFAM" id="SSF57756">
    <property type="entry name" value="Retrovirus zinc finger-like domains"/>
    <property type="match status" value="1"/>
</dbReference>
<reference evidence="2 3" key="1">
    <citation type="journal article" date="2018" name="Front. Plant Sci.">
        <title>Red Clover (Trifolium pratense) and Zigzag Clover (T. medium) - A Picture of Genomic Similarities and Differences.</title>
        <authorList>
            <person name="Dluhosova J."/>
            <person name="Istvanek J."/>
            <person name="Nedelnik J."/>
            <person name="Repkova J."/>
        </authorList>
    </citation>
    <scope>NUCLEOTIDE SEQUENCE [LARGE SCALE GENOMIC DNA]</scope>
    <source>
        <strain evidence="3">cv. 10/8</strain>
        <tissue evidence="2">Leaf</tissue>
    </source>
</reference>
<evidence type="ECO:0000313" key="2">
    <source>
        <dbReference type="EMBL" id="MCH81718.1"/>
    </source>
</evidence>
<dbReference type="AlphaFoldDB" id="A0A392M4P3"/>
<evidence type="ECO:0000256" key="1">
    <source>
        <dbReference type="SAM" id="MobiDB-lite"/>
    </source>
</evidence>
<gene>
    <name evidence="2" type="ORF">A2U01_0002510</name>
</gene>
<dbReference type="InterPro" id="IPR036875">
    <property type="entry name" value="Znf_CCHC_sf"/>
</dbReference>
<dbReference type="Pfam" id="PF14223">
    <property type="entry name" value="Retrotran_gag_2"/>
    <property type="match status" value="1"/>
</dbReference>
<dbReference type="EMBL" id="LXQA010002679">
    <property type="protein sequence ID" value="MCH81718.1"/>
    <property type="molecule type" value="Genomic_DNA"/>
</dbReference>
<feature type="region of interest" description="Disordered" evidence="1">
    <location>
        <begin position="82"/>
        <end position="103"/>
    </location>
</feature>
<accession>A0A392M4P3</accession>
<protein>
    <submittedName>
        <fullName evidence="2">Cytochrome P450</fullName>
    </submittedName>
</protein>
<organism evidence="2 3">
    <name type="scientific">Trifolium medium</name>
    <dbReference type="NCBI Taxonomy" id="97028"/>
    <lineage>
        <taxon>Eukaryota</taxon>
        <taxon>Viridiplantae</taxon>
        <taxon>Streptophyta</taxon>
        <taxon>Embryophyta</taxon>
        <taxon>Tracheophyta</taxon>
        <taxon>Spermatophyta</taxon>
        <taxon>Magnoliopsida</taxon>
        <taxon>eudicotyledons</taxon>
        <taxon>Gunneridae</taxon>
        <taxon>Pentapetalae</taxon>
        <taxon>rosids</taxon>
        <taxon>fabids</taxon>
        <taxon>Fabales</taxon>
        <taxon>Fabaceae</taxon>
        <taxon>Papilionoideae</taxon>
        <taxon>50 kb inversion clade</taxon>
        <taxon>NPAAA clade</taxon>
        <taxon>Hologalegina</taxon>
        <taxon>IRL clade</taxon>
        <taxon>Trifolieae</taxon>
        <taxon>Trifolium</taxon>
    </lineage>
</organism>
<dbReference type="GO" id="GO:0008270">
    <property type="term" value="F:zinc ion binding"/>
    <property type="evidence" value="ECO:0007669"/>
    <property type="project" value="InterPro"/>
</dbReference>
<keyword evidence="3" id="KW-1185">Reference proteome</keyword>
<proteinExistence type="predicted"/>
<dbReference type="Proteomes" id="UP000265520">
    <property type="component" value="Unassembled WGS sequence"/>
</dbReference>
<evidence type="ECO:0000313" key="3">
    <source>
        <dbReference type="Proteomes" id="UP000265520"/>
    </source>
</evidence>
<comment type="caution">
    <text evidence="2">The sequence shown here is derived from an EMBL/GenBank/DDBJ whole genome shotgun (WGS) entry which is preliminary data.</text>
</comment>
<sequence>MEQLTEFNKIIDDLMNIDVNLEDEGKVLHLLCALSKSFEIFKDTMLYGKEDTITLDEVQSALRTKKLTKFKDLKVENSVDALNVSSGKGGGRSNRAKSKPKEDDKWRCFHYQKICHFKRDCPELKGNEDSVHVGDDSLDEGYDDAGALMVYERN</sequence>
<dbReference type="GO" id="GO:0003676">
    <property type="term" value="F:nucleic acid binding"/>
    <property type="evidence" value="ECO:0007669"/>
    <property type="project" value="InterPro"/>
</dbReference>